<evidence type="ECO:0000313" key="2">
    <source>
        <dbReference type="Proteomes" id="UP001218412"/>
    </source>
</evidence>
<evidence type="ECO:0000313" key="1">
    <source>
        <dbReference type="EMBL" id="WCR09462.1"/>
    </source>
</evidence>
<keyword evidence="2" id="KW-1185">Reference proteome</keyword>
<dbReference type="RefSeq" id="WP_272857571.1">
    <property type="nucleotide sequence ID" value="NZ_CP067134.1"/>
</dbReference>
<protein>
    <submittedName>
        <fullName evidence="1">DUF2332 domain-containing protein</fullName>
    </submittedName>
</protein>
<reference evidence="1 2" key="1">
    <citation type="submission" date="2021-01" db="EMBL/GenBank/DDBJ databases">
        <title>Biogeographic distribution of Paracoccus.</title>
        <authorList>
            <person name="Hollensteiner J."/>
            <person name="Leineberger J."/>
            <person name="Brinkhoff T."/>
            <person name="Daniel R."/>
        </authorList>
    </citation>
    <scope>NUCLEOTIDE SEQUENCE [LARGE SCALE GENOMIC DNA]</scope>
    <source>
        <strain evidence="1 2">LMG25392</strain>
    </source>
</reference>
<name>A0ABY7SSQ7_9RHOB</name>
<dbReference type="Proteomes" id="UP001218412">
    <property type="component" value="Chromosome"/>
</dbReference>
<dbReference type="EMBL" id="CP067134">
    <property type="protein sequence ID" value="WCR09462.1"/>
    <property type="molecule type" value="Genomic_DNA"/>
</dbReference>
<gene>
    <name evidence="1" type="ORF">JHW45_10015</name>
</gene>
<proteinExistence type="predicted"/>
<dbReference type="PIRSF" id="PIRSF012608">
    <property type="entry name" value="UCP012608"/>
    <property type="match status" value="1"/>
</dbReference>
<dbReference type="InterPro" id="IPR011200">
    <property type="entry name" value="UCP012608"/>
</dbReference>
<sequence length="360" mass="38553">MSESAVRAAFRDQARACAALGSSFTAAVCDRLGQSLQTDQGPVAARVLGWRGDPSGRADSVPLRLCGALHALVLDGDDPALAQAYRARVVDEAAILTALRVHADRVLEWLDHAPQTNEVGRSAVLIAAARFLAALCPQPIRALELGASAGLNLNFARYRLAPGSDPMNPSDEGDAADWVVLRPDWQGDVPQGGFDVASAEGVDLHPLDPQTDGLRLMAYCWADQERRLSRLRAALHLARTHPPRVVAGDAGDWLRDRLARPAPDRLTLVFHTVAHQYFPPATQFACADALRRAADAAAAGGGPVAHFSMEADGGDGAALTLRLWDGRARGWHLGRADFHGRWVSWHPVAIQGLGDGRREG</sequence>
<organism evidence="1 2">
    <name type="scientific">Paracoccus stylophorae</name>
    <dbReference type="NCBI Taxonomy" id="659350"/>
    <lineage>
        <taxon>Bacteria</taxon>
        <taxon>Pseudomonadati</taxon>
        <taxon>Pseudomonadota</taxon>
        <taxon>Alphaproteobacteria</taxon>
        <taxon>Rhodobacterales</taxon>
        <taxon>Paracoccaceae</taxon>
        <taxon>Paracoccus</taxon>
    </lineage>
</organism>
<accession>A0ABY7SSQ7</accession>
<dbReference type="Pfam" id="PF10094">
    <property type="entry name" value="DUF2332"/>
    <property type="match status" value="1"/>
</dbReference>